<reference evidence="1 2" key="1">
    <citation type="submission" date="2021-03" db="EMBL/GenBank/DDBJ databases">
        <title>Sequencing the genomes of 1000 actinobacteria strains.</title>
        <authorList>
            <person name="Klenk H.-P."/>
        </authorList>
    </citation>
    <scope>NUCLEOTIDE SEQUENCE [LARGE SCALE GENOMIC DNA]</scope>
    <source>
        <strain evidence="1 2">DSM 20168</strain>
    </source>
</reference>
<dbReference type="RefSeq" id="WP_188947257.1">
    <property type="nucleotide sequence ID" value="NZ_BMPH01000002.1"/>
</dbReference>
<dbReference type="Proteomes" id="UP001195422">
    <property type="component" value="Unassembled WGS sequence"/>
</dbReference>
<proteinExistence type="predicted"/>
<comment type="caution">
    <text evidence="1">The sequence shown here is derived from an EMBL/GenBank/DDBJ whole genome shotgun (WGS) entry which is preliminary data.</text>
</comment>
<evidence type="ECO:0000313" key="2">
    <source>
        <dbReference type="Proteomes" id="UP001195422"/>
    </source>
</evidence>
<sequence length="156" mass="18251">MLNSLRTLLRKASSAEYPASSARIETTMHTSTSADGTTIYRGLDISSSSYRWDSITAEHLGYWINRLPHLRTPFLTIAKPRPGVEHPEFVQTYWESGQEFTFEWWNYSRPGLHRVCTVRSAQRLVQLIHSWLDGDDSQLESEQWAEEYFKVKIRKR</sequence>
<keyword evidence="2" id="KW-1185">Reference proteome</keyword>
<name>A0ABS4XLH3_GLUPR</name>
<accession>A0ABS4XLH3</accession>
<protein>
    <submittedName>
        <fullName evidence="1">Uncharacterized protein</fullName>
    </submittedName>
</protein>
<gene>
    <name evidence="1" type="ORF">JOF39_000435</name>
</gene>
<evidence type="ECO:0000313" key="1">
    <source>
        <dbReference type="EMBL" id="MBP2397354.1"/>
    </source>
</evidence>
<organism evidence="1 2">
    <name type="scientific">Glutamicibacter protophormiae</name>
    <name type="common">Brevibacterium protophormiae</name>
    <dbReference type="NCBI Taxonomy" id="37930"/>
    <lineage>
        <taxon>Bacteria</taxon>
        <taxon>Bacillati</taxon>
        <taxon>Actinomycetota</taxon>
        <taxon>Actinomycetes</taxon>
        <taxon>Micrococcales</taxon>
        <taxon>Micrococcaceae</taxon>
        <taxon>Glutamicibacter</taxon>
    </lineage>
</organism>
<dbReference type="EMBL" id="JAGIOJ010000001">
    <property type="protein sequence ID" value="MBP2397354.1"/>
    <property type="molecule type" value="Genomic_DNA"/>
</dbReference>